<name>A0ABV9W1V3_9ACTN</name>
<comment type="caution">
    <text evidence="4">The sequence shown here is derived from an EMBL/GenBank/DDBJ whole genome shotgun (WGS) entry which is preliminary data.</text>
</comment>
<sequence>MRSKRPVSACLGLVVAAFVAGAGGCTNVAEPVTVEPSVSPYAASPARPTTLSVVAAGDLFVPPDLTAQAAADAHAAGKPGHDFTQILAAVAPTIRPADLAVCHVEQPLAPPEGPFTGYPTFSAPPQLVDAAAGAGFDTCSTASNHTLDYGEQGVRRTLDNLDRVGLHHSGSARSEAEAARPNVFSVRGVKVAQLAYTFSFNGIKRPPDKPWIANPIDVPKILQEAHAAKQAGAEIVILSMHWGWTEYQNAPDSDQINQAARLLASPDVDLIIGMHVHVVQPLEKIGDKWVAYGLGNLLCRFSDGAPENTQDSVVPRFTFTEVAPGTWRVTDVAVHPMFMAYHPQARLVDVAAAANGVAPGTGYARVLQRISGYVNMRGAAAAGLRMVGPTGH</sequence>
<dbReference type="SMART" id="SM00854">
    <property type="entry name" value="PGA_cap"/>
    <property type="match status" value="1"/>
</dbReference>
<organism evidence="4 5">
    <name type="scientific">Dactylosporangium cerinum</name>
    <dbReference type="NCBI Taxonomy" id="1434730"/>
    <lineage>
        <taxon>Bacteria</taxon>
        <taxon>Bacillati</taxon>
        <taxon>Actinomycetota</taxon>
        <taxon>Actinomycetes</taxon>
        <taxon>Micromonosporales</taxon>
        <taxon>Micromonosporaceae</taxon>
        <taxon>Dactylosporangium</taxon>
    </lineage>
</organism>
<evidence type="ECO:0000313" key="4">
    <source>
        <dbReference type="EMBL" id="MFC5002606.1"/>
    </source>
</evidence>
<accession>A0ABV9W1V3</accession>
<dbReference type="Proteomes" id="UP001595912">
    <property type="component" value="Unassembled WGS sequence"/>
</dbReference>
<dbReference type="InterPro" id="IPR052169">
    <property type="entry name" value="CW_Biosynth-Accessory"/>
</dbReference>
<dbReference type="PROSITE" id="PS51257">
    <property type="entry name" value="PROKAR_LIPOPROTEIN"/>
    <property type="match status" value="1"/>
</dbReference>
<feature type="chain" id="PRO_5045220439" evidence="2">
    <location>
        <begin position="23"/>
        <end position="392"/>
    </location>
</feature>
<keyword evidence="2" id="KW-0732">Signal</keyword>
<dbReference type="Gene3D" id="3.60.21.10">
    <property type="match status" value="1"/>
</dbReference>
<dbReference type="InterPro" id="IPR019079">
    <property type="entry name" value="Capsule_synth_CapA"/>
</dbReference>
<dbReference type="Pfam" id="PF09587">
    <property type="entry name" value="PGA_cap"/>
    <property type="match status" value="1"/>
</dbReference>
<protein>
    <submittedName>
        <fullName evidence="4">CapA family protein</fullName>
    </submittedName>
</protein>
<keyword evidence="5" id="KW-1185">Reference proteome</keyword>
<feature type="domain" description="Capsule synthesis protein CapA" evidence="3">
    <location>
        <begin position="52"/>
        <end position="301"/>
    </location>
</feature>
<proteinExistence type="inferred from homology"/>
<dbReference type="PANTHER" id="PTHR33393">
    <property type="entry name" value="POLYGLUTAMINE SYNTHESIS ACCESSORY PROTEIN RV0574C-RELATED"/>
    <property type="match status" value="1"/>
</dbReference>
<evidence type="ECO:0000259" key="3">
    <source>
        <dbReference type="SMART" id="SM00854"/>
    </source>
</evidence>
<dbReference type="EMBL" id="JBHSIU010000041">
    <property type="protein sequence ID" value="MFC5002606.1"/>
    <property type="molecule type" value="Genomic_DNA"/>
</dbReference>
<dbReference type="CDD" id="cd07381">
    <property type="entry name" value="MPP_CapA"/>
    <property type="match status" value="1"/>
</dbReference>
<dbReference type="InterPro" id="IPR029052">
    <property type="entry name" value="Metallo-depent_PP-like"/>
</dbReference>
<evidence type="ECO:0000313" key="5">
    <source>
        <dbReference type="Proteomes" id="UP001595912"/>
    </source>
</evidence>
<dbReference type="SUPFAM" id="SSF56300">
    <property type="entry name" value="Metallo-dependent phosphatases"/>
    <property type="match status" value="1"/>
</dbReference>
<gene>
    <name evidence="4" type="ORF">ACFPIJ_32835</name>
</gene>
<dbReference type="PANTHER" id="PTHR33393:SF13">
    <property type="entry name" value="PGA BIOSYNTHESIS PROTEIN CAPA"/>
    <property type="match status" value="1"/>
</dbReference>
<reference evidence="5" key="1">
    <citation type="journal article" date="2019" name="Int. J. Syst. Evol. Microbiol.">
        <title>The Global Catalogue of Microorganisms (GCM) 10K type strain sequencing project: providing services to taxonomists for standard genome sequencing and annotation.</title>
        <authorList>
            <consortium name="The Broad Institute Genomics Platform"/>
            <consortium name="The Broad Institute Genome Sequencing Center for Infectious Disease"/>
            <person name="Wu L."/>
            <person name="Ma J."/>
        </authorList>
    </citation>
    <scope>NUCLEOTIDE SEQUENCE [LARGE SCALE GENOMIC DNA]</scope>
    <source>
        <strain evidence="5">CGMCC 4.7152</strain>
    </source>
</reference>
<evidence type="ECO:0000256" key="1">
    <source>
        <dbReference type="ARBA" id="ARBA00005662"/>
    </source>
</evidence>
<comment type="similarity">
    <text evidence="1">Belongs to the CapA family.</text>
</comment>
<feature type="signal peptide" evidence="2">
    <location>
        <begin position="1"/>
        <end position="22"/>
    </location>
</feature>
<evidence type="ECO:0000256" key="2">
    <source>
        <dbReference type="SAM" id="SignalP"/>
    </source>
</evidence>